<feature type="active site" description="Nucleophile" evidence="4">
    <location>
        <position position="255"/>
    </location>
</feature>
<reference evidence="6 7" key="1">
    <citation type="submission" date="2016-05" db="EMBL/GenBank/DDBJ databases">
        <authorList>
            <person name="Lavstsen T."/>
            <person name="Jespersen J.S."/>
        </authorList>
    </citation>
    <scope>NUCLEOTIDE SEQUENCE [LARGE SCALE GENOMIC DNA]</scope>
    <source>
        <strain evidence="6 7">B7-9</strain>
    </source>
</reference>
<protein>
    <submittedName>
        <fullName evidence="6">Peptidase S45</fullName>
    </submittedName>
</protein>
<dbReference type="PANTHER" id="PTHR34218:SF4">
    <property type="entry name" value="ACYL-HOMOSERINE LACTONE ACYLASE QUIP"/>
    <property type="match status" value="1"/>
</dbReference>
<dbReference type="GO" id="GO:0017000">
    <property type="term" value="P:antibiotic biosynthetic process"/>
    <property type="evidence" value="ECO:0007669"/>
    <property type="project" value="InterPro"/>
</dbReference>
<comment type="similarity">
    <text evidence="1">Belongs to the peptidase S45 family.</text>
</comment>
<gene>
    <name evidence="6" type="ORF">A9Q02_18565</name>
</gene>
<keyword evidence="5" id="KW-0106">Calcium</keyword>
<evidence type="ECO:0000313" key="6">
    <source>
        <dbReference type="EMBL" id="PDV97411.1"/>
    </source>
</evidence>
<dbReference type="InterPro" id="IPR043147">
    <property type="entry name" value="Penicillin_amidase_A-knob"/>
</dbReference>
<dbReference type="Pfam" id="PF01804">
    <property type="entry name" value="Penicil_amidase"/>
    <property type="match status" value="1"/>
</dbReference>
<dbReference type="Gene3D" id="2.30.120.10">
    <property type="match status" value="1"/>
</dbReference>
<keyword evidence="7" id="KW-1185">Reference proteome</keyword>
<dbReference type="PANTHER" id="PTHR34218">
    <property type="entry name" value="PEPTIDASE S45 PENICILLIN AMIDASE"/>
    <property type="match status" value="1"/>
</dbReference>
<dbReference type="Gene3D" id="1.10.439.10">
    <property type="entry name" value="Penicillin Amidohydrolase, domain 1"/>
    <property type="match status" value="1"/>
</dbReference>
<proteinExistence type="inferred from homology"/>
<keyword evidence="2" id="KW-0378">Hydrolase</keyword>
<dbReference type="EMBL" id="LYXE01000148">
    <property type="protein sequence ID" value="PDV97411.1"/>
    <property type="molecule type" value="Genomic_DNA"/>
</dbReference>
<dbReference type="InterPro" id="IPR014395">
    <property type="entry name" value="Pen/GL7ACA/AHL_acylase"/>
</dbReference>
<dbReference type="AlphaFoldDB" id="A0A2H3KYH8"/>
<evidence type="ECO:0000256" key="1">
    <source>
        <dbReference type="ARBA" id="ARBA00006586"/>
    </source>
</evidence>
<dbReference type="InterPro" id="IPR002692">
    <property type="entry name" value="S45"/>
</dbReference>
<dbReference type="InterPro" id="IPR023343">
    <property type="entry name" value="Penicillin_amidase_dom1"/>
</dbReference>
<dbReference type="Gene3D" id="3.60.20.10">
    <property type="entry name" value="Glutamine Phosphoribosylpyrophosphate, subunit 1, domain 1"/>
    <property type="match status" value="1"/>
</dbReference>
<dbReference type="Proteomes" id="UP000220922">
    <property type="component" value="Unassembled WGS sequence"/>
</dbReference>
<dbReference type="SUPFAM" id="SSF56235">
    <property type="entry name" value="N-terminal nucleophile aminohydrolases (Ntn hydrolases)"/>
    <property type="match status" value="1"/>
</dbReference>
<name>A0A2H3KYH8_9CHLR</name>
<evidence type="ECO:0000256" key="3">
    <source>
        <dbReference type="ARBA" id="ARBA00023145"/>
    </source>
</evidence>
<dbReference type="Gene3D" id="1.10.1400.10">
    <property type="match status" value="1"/>
</dbReference>
<feature type="binding site" evidence="5">
    <location>
        <position position="327"/>
    </location>
    <ligand>
        <name>Ca(2+)</name>
        <dbReference type="ChEBI" id="CHEBI:29108"/>
    </ligand>
</feature>
<dbReference type="InterPro" id="IPR043146">
    <property type="entry name" value="Penicillin_amidase_N_B-knob"/>
</dbReference>
<accession>A0A2H3KYH8</accession>
<keyword evidence="5" id="KW-0479">Metal-binding</keyword>
<feature type="binding site" evidence="5">
    <location>
        <position position="330"/>
    </location>
    <ligand>
        <name>Ca(2+)</name>
        <dbReference type="ChEBI" id="CHEBI:29108"/>
    </ligand>
</feature>
<evidence type="ECO:0000313" key="7">
    <source>
        <dbReference type="Proteomes" id="UP000220922"/>
    </source>
</evidence>
<organism evidence="6 7">
    <name type="scientific">Candidatus Chloroploca asiatica</name>
    <dbReference type="NCBI Taxonomy" id="1506545"/>
    <lineage>
        <taxon>Bacteria</taxon>
        <taxon>Bacillati</taxon>
        <taxon>Chloroflexota</taxon>
        <taxon>Chloroflexia</taxon>
        <taxon>Chloroflexales</taxon>
        <taxon>Chloroflexineae</taxon>
        <taxon>Oscillochloridaceae</taxon>
        <taxon>Candidatus Chloroploca</taxon>
    </lineage>
</organism>
<comment type="cofactor">
    <cofactor evidence="5">
        <name>Ca(2+)</name>
        <dbReference type="ChEBI" id="CHEBI:29108"/>
    </cofactor>
    <text evidence="5">Binds 1 Ca(2+) ion per dimer.</text>
</comment>
<sequence length="817" mass="89942">MFDFSRLARAFGLTMGLAAGAAGVGALAALRRPLPRTTGRVALPGLTARATVHRDRWGIPHLYASTNQDLFATLGFVHSQDRLWQMELHRRTARGQLAEIFGPIALSSDQFIRTLGFSRVAECEAELIDAETASLLEAYITGINQGVEALHGRLPLEYTILGFQPRPWELVDILAWPKMMALNLSTNWMSEIFNAQMVALVGEDRAAALATRFAEHELLTLPRGTRYPDDLGATILRLAGDATRFTGDTSGPQGSNAWAVSGDRTVHGRPLLANDPHLGLGLPGLWYLAHLEGGDFHVAGVTMPGTCGVVIGHNRDIAWGMTNAPIDIQDLYLERLHPEDPTRYAWQGEWRTMETLREEIVVKGQKEVVLVDVQLTNHGPIIDQVRGRIGDAIVDPGPNTALALRWTALDPSPALSRAVLKLNRARNWDEFRAALADWHVPPQNFVYADTRGQIGYALAGKIPLRPHGHPHLPVPGWDGAYEWQGFLPPEHVPASLNPPDGMVVTANNRIVGPEHPLAALLQGEYANPYRAERITTLLEATERHDTRSFAQIQQDALSLPGLKLARLIATLELSDPLEQAACELLVAWDGVLSIESSAATVYDSLRYHLTRVTYRELDGLLGVAAAVGAFSAIPSNIYLEHALPTILARIEATSLPDRPDPWLGNERTWNEVLAQAFSRAVAELRTRLGPEPKRWVYKRVHTLTLRHPLGSVPALASLFNRGPWPMVGDVDTVNHQYVPRETAAGPAYNGPSYRQILDPGDWDNARVIIPTGQSGHPASKHYASLTSTWRTGGYLPLFWTREAVERHTVETLILESA</sequence>
<keyword evidence="3" id="KW-0865">Zymogen</keyword>
<dbReference type="CDD" id="cd03747">
    <property type="entry name" value="Ntn_PGA_like"/>
    <property type="match status" value="1"/>
</dbReference>
<dbReference type="InterPro" id="IPR029055">
    <property type="entry name" value="Ntn_hydrolases_N"/>
</dbReference>
<evidence type="ECO:0000256" key="4">
    <source>
        <dbReference type="PIRSR" id="PIRSR001227-1"/>
    </source>
</evidence>
<dbReference type="PIRSF" id="PIRSF001227">
    <property type="entry name" value="Pen_acylase"/>
    <property type="match status" value="1"/>
</dbReference>
<dbReference type="GO" id="GO:0016811">
    <property type="term" value="F:hydrolase activity, acting on carbon-nitrogen (but not peptide) bonds, in linear amides"/>
    <property type="evidence" value="ECO:0007669"/>
    <property type="project" value="InterPro"/>
</dbReference>
<comment type="caution">
    <text evidence="6">The sequence shown here is derived from an EMBL/GenBank/DDBJ whole genome shotgun (WGS) entry which is preliminary data.</text>
</comment>
<evidence type="ECO:0000256" key="5">
    <source>
        <dbReference type="PIRSR" id="PIRSR001227-2"/>
    </source>
</evidence>
<dbReference type="OrthoDB" id="9759796at2"/>
<dbReference type="GO" id="GO:0046872">
    <property type="term" value="F:metal ion binding"/>
    <property type="evidence" value="ECO:0007669"/>
    <property type="project" value="UniProtKB-KW"/>
</dbReference>
<evidence type="ECO:0000256" key="2">
    <source>
        <dbReference type="ARBA" id="ARBA00022801"/>
    </source>
</evidence>
<feature type="binding site" evidence="5">
    <location>
        <position position="191"/>
    </location>
    <ligand>
        <name>Ca(2+)</name>
        <dbReference type="ChEBI" id="CHEBI:29108"/>
    </ligand>
</feature>